<feature type="compositionally biased region" description="Low complexity" evidence="2">
    <location>
        <begin position="283"/>
        <end position="299"/>
    </location>
</feature>
<evidence type="ECO:0000313" key="3">
    <source>
        <dbReference type="EMBL" id="EXF86295.1"/>
    </source>
</evidence>
<dbReference type="Pfam" id="PF10262">
    <property type="entry name" value="Rdx"/>
    <property type="match status" value="1"/>
</dbReference>
<accession>A0A010RCA8</accession>
<organism evidence="3 4">
    <name type="scientific">Colletotrichum fioriniae PJ7</name>
    <dbReference type="NCBI Taxonomy" id="1445577"/>
    <lineage>
        <taxon>Eukaryota</taxon>
        <taxon>Fungi</taxon>
        <taxon>Dikarya</taxon>
        <taxon>Ascomycota</taxon>
        <taxon>Pezizomycotina</taxon>
        <taxon>Sordariomycetes</taxon>
        <taxon>Hypocreomycetidae</taxon>
        <taxon>Glomerellales</taxon>
        <taxon>Glomerellaceae</taxon>
        <taxon>Colletotrichum</taxon>
        <taxon>Colletotrichum acutatum species complex</taxon>
    </lineage>
</organism>
<evidence type="ECO:0000313" key="4">
    <source>
        <dbReference type="Proteomes" id="UP000020467"/>
    </source>
</evidence>
<feature type="compositionally biased region" description="Low complexity" evidence="2">
    <location>
        <begin position="353"/>
        <end position="372"/>
    </location>
</feature>
<keyword evidence="1" id="KW-0676">Redox-active center</keyword>
<dbReference type="OrthoDB" id="60822at2759"/>
<dbReference type="Proteomes" id="UP000020467">
    <property type="component" value="Unassembled WGS sequence"/>
</dbReference>
<dbReference type="SUPFAM" id="SSF52833">
    <property type="entry name" value="Thioredoxin-like"/>
    <property type="match status" value="1"/>
</dbReference>
<dbReference type="Gene3D" id="3.40.30.10">
    <property type="entry name" value="Glutaredoxin"/>
    <property type="match status" value="1"/>
</dbReference>
<dbReference type="AlphaFoldDB" id="A0A010RCA8"/>
<evidence type="ECO:0000256" key="1">
    <source>
        <dbReference type="ARBA" id="ARBA00023284"/>
    </source>
</evidence>
<keyword evidence="4" id="KW-1185">Reference proteome</keyword>
<feature type="compositionally biased region" description="Basic and acidic residues" evidence="2">
    <location>
        <begin position="254"/>
        <end position="275"/>
    </location>
</feature>
<dbReference type="PANTHER" id="PTHR36417">
    <property type="entry name" value="SELENOPROTEIN DOMAIN PROTEIN (AFU_ORTHOLOGUE AFUA_1G05220)"/>
    <property type="match status" value="1"/>
</dbReference>
<feature type="region of interest" description="Disordered" evidence="2">
    <location>
        <begin position="254"/>
        <end position="301"/>
    </location>
</feature>
<proteinExistence type="predicted"/>
<dbReference type="eggNOG" id="ENOG502S6UH">
    <property type="taxonomic scope" value="Eukaryota"/>
</dbReference>
<protein>
    <submittedName>
        <fullName evidence="3">SelT/selW/selH selenoprotein domain-containing protein</fullName>
    </submittedName>
</protein>
<sequence length="409" mass="44028">MPPAESKALAGWPVCYSASECEFGSEQLLTIGPSISRAHFRRVPFLFLYTPVPYPRLQQRSRDGRIIYRTAVSVDLNAAAPRRDPVLHPVRGGTSLPGLLPSIFIFCLSSFVNTYLCLPREAGHTYTGPTSIREVTVDDLILGNIPDTFNLLFQPLQLVLGLVFPLSSVIQAHHPSLLPTQKLGLHNSVRTPLSHHKQFAQELLSTFGTSIGEVALQPSTGGTFTVTLTHQTPDATTTSSTILWDRKTEGGFPETKELKRRLRDVIQPDRDLGHVDRKHSKPTTTTTTAITPETSTQETPTLASDALATAPTMTMPSSAAASDVVSQLKKHPANAGHSPTAGETKSTSESKEQSSSSSLSDAARDAIGAARANKGQQAKAEISPAGQLPGQQYADAPAKFNKEKCEDCA</sequence>
<feature type="region of interest" description="Disordered" evidence="2">
    <location>
        <begin position="314"/>
        <end position="397"/>
    </location>
</feature>
<name>A0A010RCA8_9PEZI</name>
<gene>
    <name evidence="3" type="ORF">CFIO01_11542</name>
</gene>
<dbReference type="HOGENOM" id="CLU_672696_0_0_1"/>
<dbReference type="KEGG" id="cfj:CFIO01_11542"/>
<evidence type="ECO:0000256" key="2">
    <source>
        <dbReference type="SAM" id="MobiDB-lite"/>
    </source>
</evidence>
<dbReference type="PANTHER" id="PTHR36417:SF2">
    <property type="entry name" value="SELENOPROTEIN DOMAIN PROTEIN (AFU_ORTHOLOGUE AFUA_1G05220)"/>
    <property type="match status" value="1"/>
</dbReference>
<dbReference type="InterPro" id="IPR036249">
    <property type="entry name" value="Thioredoxin-like_sf"/>
</dbReference>
<dbReference type="InterPro" id="IPR011893">
    <property type="entry name" value="Selenoprotein_Rdx-typ"/>
</dbReference>
<dbReference type="EMBL" id="JARH01000014">
    <property type="protein sequence ID" value="EXF86295.1"/>
    <property type="molecule type" value="Genomic_DNA"/>
</dbReference>
<reference evidence="3 4" key="1">
    <citation type="submission" date="2014-02" db="EMBL/GenBank/DDBJ databases">
        <title>The genome sequence of Colletotrichum fioriniae PJ7.</title>
        <authorList>
            <person name="Baroncelli R."/>
            <person name="Thon M.R."/>
        </authorList>
    </citation>
    <scope>NUCLEOTIDE SEQUENCE [LARGE SCALE GENOMIC DNA]</scope>
    <source>
        <strain evidence="3 4">PJ7</strain>
    </source>
</reference>
<comment type="caution">
    <text evidence="3">The sequence shown here is derived from an EMBL/GenBank/DDBJ whole genome shotgun (WGS) entry which is preliminary data.</text>
</comment>